<evidence type="ECO:0000313" key="1">
    <source>
        <dbReference type="EMBL" id="MYL70436.1"/>
    </source>
</evidence>
<dbReference type="OrthoDB" id="6402248at2"/>
<organism evidence="1 2">
    <name type="scientific">Halobacillus litoralis</name>
    <dbReference type="NCBI Taxonomy" id="45668"/>
    <lineage>
        <taxon>Bacteria</taxon>
        <taxon>Bacillati</taxon>
        <taxon>Bacillota</taxon>
        <taxon>Bacilli</taxon>
        <taxon>Bacillales</taxon>
        <taxon>Bacillaceae</taxon>
        <taxon>Halobacillus</taxon>
    </lineage>
</organism>
<proteinExistence type="predicted"/>
<dbReference type="EMBL" id="WMFA01000002">
    <property type="protein sequence ID" value="MYL70436.1"/>
    <property type="molecule type" value="Genomic_DNA"/>
</dbReference>
<accession>A0A845F9S9</accession>
<dbReference type="RefSeq" id="WP_160912286.1">
    <property type="nucleotide sequence ID" value="NZ_WMFA01000002.1"/>
</dbReference>
<comment type="caution">
    <text evidence="1">The sequence shown here is derived from an EMBL/GenBank/DDBJ whole genome shotgun (WGS) entry which is preliminary data.</text>
</comment>
<dbReference type="InterPro" id="IPR025365">
    <property type="entry name" value="DUF4269"/>
</dbReference>
<sequence length="111" mass="12915">MNHLYERMKNGSAKQRRAYEAIERLGILSQYRSFQPVVCGTVPIGVYVVNSDLDIIMEAYHLPLLEHSLINDYGRMAGFQLQRKMIRERKVVKVNFSYGNFNSFKKSGPER</sequence>
<dbReference type="Proteomes" id="UP000450457">
    <property type="component" value="Unassembled WGS sequence"/>
</dbReference>
<evidence type="ECO:0000313" key="2">
    <source>
        <dbReference type="Proteomes" id="UP000450457"/>
    </source>
</evidence>
<dbReference type="GeneID" id="78006580"/>
<dbReference type="Pfam" id="PF14091">
    <property type="entry name" value="DUF4269"/>
    <property type="match status" value="1"/>
</dbReference>
<name>A0A845F9S9_9BACI</name>
<gene>
    <name evidence="1" type="ORF">GLW00_06235</name>
</gene>
<protein>
    <submittedName>
        <fullName evidence="1">DUF4269 domain-containing protein</fullName>
    </submittedName>
</protein>
<reference evidence="1 2" key="1">
    <citation type="submission" date="2019-11" db="EMBL/GenBank/DDBJ databases">
        <title>Genome sequences of 17 halophilic strains isolated from different environments.</title>
        <authorList>
            <person name="Furrow R.E."/>
        </authorList>
    </citation>
    <scope>NUCLEOTIDE SEQUENCE [LARGE SCALE GENOMIC DNA]</scope>
    <source>
        <strain evidence="1 2">SL-4</strain>
    </source>
</reference>
<dbReference type="AlphaFoldDB" id="A0A845F9S9"/>